<dbReference type="RefSeq" id="WP_328595634.1">
    <property type="nucleotide sequence ID" value="NZ_WHUF01000008.1"/>
</dbReference>
<dbReference type="Gene3D" id="3.40.50.150">
    <property type="entry name" value="Vaccinia Virus protein VP39"/>
    <property type="match status" value="1"/>
</dbReference>
<evidence type="ECO:0000256" key="2">
    <source>
        <dbReference type="ARBA" id="ARBA00022603"/>
    </source>
</evidence>
<proteinExistence type="inferred from homology"/>
<gene>
    <name evidence="8" type="ORF">GEV01_26800</name>
</gene>
<dbReference type="PIRSF" id="PIRSF003085">
    <property type="entry name" value="CMAS"/>
    <property type="match status" value="1"/>
</dbReference>
<evidence type="ECO:0000259" key="7">
    <source>
        <dbReference type="Pfam" id="PF25371"/>
    </source>
</evidence>
<evidence type="ECO:0000256" key="1">
    <source>
        <dbReference type="ARBA" id="ARBA00010815"/>
    </source>
</evidence>
<accession>A0A843SSG3</accession>
<protein>
    <submittedName>
        <fullName evidence="8">Methyltransferase domain-containing protein</fullName>
    </submittedName>
</protein>
<evidence type="ECO:0000313" key="9">
    <source>
        <dbReference type="Proteomes" id="UP000444318"/>
    </source>
</evidence>
<dbReference type="InterPro" id="IPR003333">
    <property type="entry name" value="CMAS"/>
</dbReference>
<dbReference type="EMBL" id="WHUF01000008">
    <property type="protein sequence ID" value="MQA23136.1"/>
    <property type="molecule type" value="Genomic_DNA"/>
</dbReference>
<dbReference type="PANTHER" id="PTHR43667">
    <property type="entry name" value="CYCLOPROPANE-FATTY-ACYL-PHOSPHOLIPID SYNTHASE"/>
    <property type="match status" value="1"/>
</dbReference>
<comment type="similarity">
    <text evidence="1">Belongs to the CFA/CMAS family.</text>
</comment>
<evidence type="ECO:0000256" key="5">
    <source>
        <dbReference type="ARBA" id="ARBA00023098"/>
    </source>
</evidence>
<dbReference type="Proteomes" id="UP000444318">
    <property type="component" value="Unassembled WGS sequence"/>
</dbReference>
<evidence type="ECO:0000256" key="6">
    <source>
        <dbReference type="PIRSR" id="PIRSR003085-1"/>
    </source>
</evidence>
<dbReference type="InterPro" id="IPR050723">
    <property type="entry name" value="CFA/CMAS"/>
</dbReference>
<sequence length="419" mass="47249">MFVQNRLTSWIAGIRQQIALPLRIELWNGQHVDFSTETPRVTIRLPNVSAARYLLTPSLSNLGAAYVEGAIEVKGRAHDMIAVVNALARTTLKAEGKFARVVRGMVHSKQKDAEAIRYHYDVSNEFYQQFLDPAMVYSCAYFEDGDEDLATAQTKKIDHILRKIELQPNQTLLDIGCGWGALVIRAAQQYRARCVGITLSENQFALAKERVRRAGLEHLVEVRLQDYRDVRGRFDRITSVGMFEHVGIKHLPEYFTAIHKLLADDGVVMNHGITTTDPDNGETPYGGGEFIGKYVFPQGELAHIGHVLKAMQQAKLEVGDVENLRRHYARTCAIWTDNFEAHAERVRALAGDKRYRIWHVYLAGCSYAFEQDWISLYQIVGRKAGQRSAALPWSRRHMYQDGGAAMASMPPAINSFNAS</sequence>
<organism evidence="8 9">
    <name type="scientific">Rugamonas rivuli</name>
    <dbReference type="NCBI Taxonomy" id="2743358"/>
    <lineage>
        <taxon>Bacteria</taxon>
        <taxon>Pseudomonadati</taxon>
        <taxon>Pseudomonadota</taxon>
        <taxon>Betaproteobacteria</taxon>
        <taxon>Burkholderiales</taxon>
        <taxon>Oxalobacteraceae</taxon>
        <taxon>Telluria group</taxon>
        <taxon>Rugamonas</taxon>
    </lineage>
</organism>
<dbReference type="GO" id="GO:0008168">
    <property type="term" value="F:methyltransferase activity"/>
    <property type="evidence" value="ECO:0007669"/>
    <property type="project" value="UniProtKB-KW"/>
</dbReference>
<dbReference type="GO" id="GO:0032259">
    <property type="term" value="P:methylation"/>
    <property type="evidence" value="ECO:0007669"/>
    <property type="project" value="UniProtKB-KW"/>
</dbReference>
<dbReference type="AlphaFoldDB" id="A0A843SSG3"/>
<dbReference type="GO" id="GO:0008610">
    <property type="term" value="P:lipid biosynthetic process"/>
    <property type="evidence" value="ECO:0007669"/>
    <property type="project" value="InterPro"/>
</dbReference>
<keyword evidence="5" id="KW-0443">Lipid metabolism</keyword>
<dbReference type="InterPro" id="IPR029063">
    <property type="entry name" value="SAM-dependent_MTases_sf"/>
</dbReference>
<keyword evidence="9" id="KW-1185">Reference proteome</keyword>
<dbReference type="Pfam" id="PF02353">
    <property type="entry name" value="CMAS"/>
    <property type="match status" value="1"/>
</dbReference>
<evidence type="ECO:0000313" key="8">
    <source>
        <dbReference type="EMBL" id="MQA23136.1"/>
    </source>
</evidence>
<reference evidence="8 9" key="1">
    <citation type="submission" date="2019-10" db="EMBL/GenBank/DDBJ databases">
        <title>Two novel species isolated from a subtropical stream in China.</title>
        <authorList>
            <person name="Lu H."/>
        </authorList>
    </citation>
    <scope>NUCLEOTIDE SEQUENCE [LARGE SCALE GENOMIC DNA]</scope>
    <source>
        <strain evidence="8 9">FT103W</strain>
    </source>
</reference>
<dbReference type="PANTHER" id="PTHR43667:SF1">
    <property type="entry name" value="CYCLOPROPANE-FATTY-ACYL-PHOSPHOLIPID SYNTHASE"/>
    <property type="match status" value="1"/>
</dbReference>
<dbReference type="Pfam" id="PF25371">
    <property type="entry name" value="DUF7884"/>
    <property type="match status" value="1"/>
</dbReference>
<comment type="caution">
    <text evidence="8">The sequence shown here is derived from an EMBL/GenBank/DDBJ whole genome shotgun (WGS) entry which is preliminary data.</text>
</comment>
<evidence type="ECO:0000256" key="4">
    <source>
        <dbReference type="ARBA" id="ARBA00022691"/>
    </source>
</evidence>
<feature type="domain" description="DUF7884" evidence="7">
    <location>
        <begin position="15"/>
        <end position="93"/>
    </location>
</feature>
<dbReference type="InterPro" id="IPR057206">
    <property type="entry name" value="DUF7884"/>
</dbReference>
<dbReference type="SUPFAM" id="SSF53335">
    <property type="entry name" value="S-adenosyl-L-methionine-dependent methyltransferases"/>
    <property type="match status" value="1"/>
</dbReference>
<keyword evidence="2 8" id="KW-0489">Methyltransferase</keyword>
<keyword evidence="3 8" id="KW-0808">Transferase</keyword>
<evidence type="ECO:0000256" key="3">
    <source>
        <dbReference type="ARBA" id="ARBA00022679"/>
    </source>
</evidence>
<name>A0A843SSG3_9BURK</name>
<feature type="active site" evidence="6">
    <location>
        <position position="365"/>
    </location>
</feature>
<keyword evidence="4" id="KW-0949">S-adenosyl-L-methionine</keyword>
<dbReference type="CDD" id="cd02440">
    <property type="entry name" value="AdoMet_MTases"/>
    <property type="match status" value="1"/>
</dbReference>